<dbReference type="InterPro" id="IPR013525">
    <property type="entry name" value="ABC2_TM"/>
</dbReference>
<evidence type="ECO:0000256" key="6">
    <source>
        <dbReference type="ARBA" id="ARBA00022840"/>
    </source>
</evidence>
<sequence>MGDTNASNVQQALAKWLDIRGRYDRLQLGVSFQHVSCYGLTQSSYSSISLQATVASWAILPFQFMVQLISGRRPQQKIHILHDFSGVVRAGEMLLVLGRPGSGCSTFLKTIAGDTHGFHVADLQRINYQGIPYQQMHSKFRGERIYLAELDLHFPELTLGETLNFAADLRRNTLSCDTSDSIEDVAHIVSTLFYLDGSLDTRIGNAMIRGLSGGEKKRASIAEAFLTCAQLQCWDNSTRGLDSSTALRFVELLRRCTDALQSTVAMSVYQASEYMYQKFDKVTLLYEGRQIYFGSTDAAVDYFTRLGFVKHERTTTAEFLTYLTNPQRRVVREGFCHIAPRTPDEFAAAWRASAEAQRLGRDINAFNLEYPHWERLIAAGNDGKKEALATKGKFMTLRSSTYPMPPIQQIQTCLSRSLSRMRNNLTPIISGMIGQMVLGVVIGSVFYNLEDTTASFHRRAILLYFGLMLNAFSPAFEIYSIRAQRPVIEKQNRYALYYPFTESIASYLCDLPTKLLTSVLTNIPLYFMTNLRRAADGFFVFWLFMAVAVLTMSMFFRMLGSLSRTLEETMAPVSTVVLFYIIYTGFVIPPRYMVPWLGWIRWINPVYYAYEAVMANEFDGREFPCTNIVPAGPDYDNLETEMAVAGKVCAAIGAVPGRSTVQGEVYLSAKFGYTKAHMWRNLGILLGILAIFAVVHLVATELIPARWSRGDVLVFKRGKSSTSVKGKPTAGDEDAPTAEFPSDVLLRAPTTTTPPQSGEEDLKADGTTNIEAAREKSHNGVNVPTVTHWRDLSYGIKTKHTSVEILRAVEGWVKPGTLTALMGVTGAGKTTLLDILADRVTTGEVLGQVFVNGRHRDPSFGRRIGYAQQEDIHLPTSTVREALEFSALLRYSGGDDSGASSLRDAALNYIDQILDLLGMISYAEAVIGVPGEGLNVEQRKRLTIAVEMVARPELLLFLDEPTSGLDSQTAWSIVRLLRKLADNGQAILCTIHRPSSQLFEMFDRVLLLGEGGKVLYFGNIGQDSSTLVNYFERNGPGACPAGANPAEWMVELTRVGPTEIGEEAKGTEIDWARAWKDSDERKAVLRHLHELETTPATATALVPLLEEDAVGSGSPGRFAATFYQQLVMVCERTFKGYWRDPLYVYSRLGLCSCVSLANGLSFYNTTLDIQGLTNLLFSIFLVTQLFTTISQQVIPQFTDQRTLFEARERRDRSYSWIVFLTSNIATEAVLQTLSSLLILACWYYPTGMWRSGESGGLSIAERGGLVFCLVWMFSLWTTTLSHALAAGIEHAETSVNLAVLLYWLSLVFCGVLVAPGALPGFWIFMYRASPFTYLMKGLVVAGLADTRLACSTVEMLHIDLPKNGSASTCGAYLGVYVQTAGGYILNQEAMDDCQYCPVSETNVVLELFGIEVEDWNPWESVGFLVVYIVFNILATFGFYWLGRVPRWKVQS</sequence>
<feature type="transmembrane region" description="Helical" evidence="10">
    <location>
        <begin position="504"/>
        <end position="527"/>
    </location>
</feature>
<dbReference type="GO" id="GO:0016887">
    <property type="term" value="F:ATP hydrolysis activity"/>
    <property type="evidence" value="ECO:0007669"/>
    <property type="project" value="InterPro"/>
</dbReference>
<dbReference type="GO" id="GO:0140359">
    <property type="term" value="F:ABC-type transporter activity"/>
    <property type="evidence" value="ECO:0007669"/>
    <property type="project" value="InterPro"/>
</dbReference>
<feature type="transmembrane region" description="Helical" evidence="10">
    <location>
        <begin position="1300"/>
        <end position="1325"/>
    </location>
</feature>
<organism evidence="12 13">
    <name type="scientific">Rhypophila decipiens</name>
    <dbReference type="NCBI Taxonomy" id="261697"/>
    <lineage>
        <taxon>Eukaryota</taxon>
        <taxon>Fungi</taxon>
        <taxon>Dikarya</taxon>
        <taxon>Ascomycota</taxon>
        <taxon>Pezizomycotina</taxon>
        <taxon>Sordariomycetes</taxon>
        <taxon>Sordariomycetidae</taxon>
        <taxon>Sordariales</taxon>
        <taxon>Naviculisporaceae</taxon>
        <taxon>Rhypophila</taxon>
    </lineage>
</organism>
<evidence type="ECO:0000256" key="4">
    <source>
        <dbReference type="ARBA" id="ARBA00022692"/>
    </source>
</evidence>
<proteinExistence type="inferred from homology"/>
<feature type="transmembrane region" description="Helical" evidence="10">
    <location>
        <begin position="1175"/>
        <end position="1194"/>
    </location>
</feature>
<dbReference type="InterPro" id="IPR003439">
    <property type="entry name" value="ABC_transporter-like_ATP-bd"/>
</dbReference>
<gene>
    <name evidence="12" type="ORF">QBC37DRAFT_435076</name>
</gene>
<feature type="transmembrane region" description="Helical" evidence="10">
    <location>
        <begin position="571"/>
        <end position="589"/>
    </location>
</feature>
<dbReference type="PROSITE" id="PS50893">
    <property type="entry name" value="ABC_TRANSPORTER_2"/>
    <property type="match status" value="2"/>
</dbReference>
<dbReference type="CDD" id="cd03233">
    <property type="entry name" value="ABCG_PDR_domain1"/>
    <property type="match status" value="1"/>
</dbReference>
<keyword evidence="7 10" id="KW-1133">Transmembrane helix</keyword>
<dbReference type="CDD" id="cd03232">
    <property type="entry name" value="ABCG_PDR_domain2"/>
    <property type="match status" value="1"/>
</dbReference>
<feature type="transmembrane region" description="Helical" evidence="10">
    <location>
        <begin position="1214"/>
        <end position="1244"/>
    </location>
</feature>
<keyword evidence="8 10" id="KW-0472">Membrane</keyword>
<dbReference type="InterPro" id="IPR034001">
    <property type="entry name" value="ABCG_PDR_1"/>
</dbReference>
<reference evidence="12" key="2">
    <citation type="submission" date="2023-05" db="EMBL/GenBank/DDBJ databases">
        <authorList>
            <consortium name="Lawrence Berkeley National Laboratory"/>
            <person name="Steindorff A."/>
            <person name="Hensen N."/>
            <person name="Bonometti L."/>
            <person name="Westerberg I."/>
            <person name="Brannstrom I.O."/>
            <person name="Guillou S."/>
            <person name="Cros-Aarteil S."/>
            <person name="Calhoun S."/>
            <person name="Haridas S."/>
            <person name="Kuo A."/>
            <person name="Mondo S."/>
            <person name="Pangilinan J."/>
            <person name="Riley R."/>
            <person name="Labutti K."/>
            <person name="Andreopoulos B."/>
            <person name="Lipzen A."/>
            <person name="Chen C."/>
            <person name="Yanf M."/>
            <person name="Daum C."/>
            <person name="Ng V."/>
            <person name="Clum A."/>
            <person name="Ohm R."/>
            <person name="Martin F."/>
            <person name="Silar P."/>
            <person name="Natvig D."/>
            <person name="Lalanne C."/>
            <person name="Gautier V."/>
            <person name="Ament-Velasquez S.L."/>
            <person name="Kruys A."/>
            <person name="Hutchinson M.I."/>
            <person name="Powell A.J."/>
            <person name="Barry K."/>
            <person name="Miller A.N."/>
            <person name="Grigoriev I.V."/>
            <person name="Debuchy R."/>
            <person name="Gladieux P."/>
            <person name="Thoren M.H."/>
            <person name="Johannesson H."/>
        </authorList>
    </citation>
    <scope>NUCLEOTIDE SEQUENCE</scope>
    <source>
        <strain evidence="12">PSN293</strain>
    </source>
</reference>
<keyword evidence="3" id="KW-0813">Transport</keyword>
<evidence type="ECO:0000256" key="5">
    <source>
        <dbReference type="ARBA" id="ARBA00022741"/>
    </source>
</evidence>
<dbReference type="Gene3D" id="3.40.50.300">
    <property type="entry name" value="P-loop containing nucleotide triphosphate hydrolases"/>
    <property type="match status" value="2"/>
</dbReference>
<name>A0AAN6XXI8_9PEZI</name>
<evidence type="ECO:0000256" key="1">
    <source>
        <dbReference type="ARBA" id="ARBA00004141"/>
    </source>
</evidence>
<dbReference type="Pfam" id="PF01061">
    <property type="entry name" value="ABC2_membrane"/>
    <property type="match status" value="2"/>
</dbReference>
<dbReference type="InterPro" id="IPR010929">
    <property type="entry name" value="PDR_CDR_ABC"/>
</dbReference>
<keyword evidence="4 10" id="KW-0812">Transmembrane</keyword>
<evidence type="ECO:0000313" key="12">
    <source>
        <dbReference type="EMBL" id="KAK4206357.1"/>
    </source>
</evidence>
<dbReference type="Pfam" id="PF06422">
    <property type="entry name" value="PDR_CDR"/>
    <property type="match status" value="1"/>
</dbReference>
<dbReference type="InterPro" id="IPR017871">
    <property type="entry name" value="ABC_transporter-like_CS"/>
</dbReference>
<evidence type="ECO:0000256" key="2">
    <source>
        <dbReference type="ARBA" id="ARBA00006012"/>
    </source>
</evidence>
<dbReference type="SMART" id="SM00382">
    <property type="entry name" value="AAA"/>
    <property type="match status" value="2"/>
</dbReference>
<dbReference type="PROSITE" id="PS00211">
    <property type="entry name" value="ABC_TRANSPORTER_1"/>
    <property type="match status" value="1"/>
</dbReference>
<dbReference type="Proteomes" id="UP001301769">
    <property type="component" value="Unassembled WGS sequence"/>
</dbReference>
<feature type="transmembrane region" description="Helical" evidence="10">
    <location>
        <begin position="1421"/>
        <end position="1441"/>
    </location>
</feature>
<dbReference type="InterPro" id="IPR027417">
    <property type="entry name" value="P-loop_NTPase"/>
</dbReference>
<evidence type="ECO:0000256" key="10">
    <source>
        <dbReference type="SAM" id="Phobius"/>
    </source>
</evidence>
<dbReference type="InterPro" id="IPR034003">
    <property type="entry name" value="ABCG_PDR_2"/>
</dbReference>
<feature type="transmembrane region" description="Helical" evidence="10">
    <location>
        <begin position="1142"/>
        <end position="1163"/>
    </location>
</feature>
<evidence type="ECO:0000256" key="9">
    <source>
        <dbReference type="SAM" id="MobiDB-lite"/>
    </source>
</evidence>
<dbReference type="Pfam" id="PF00005">
    <property type="entry name" value="ABC_tran"/>
    <property type="match status" value="2"/>
</dbReference>
<dbReference type="FunFam" id="3.40.50.300:FF:000054">
    <property type="entry name" value="ABC multidrug transporter atrF"/>
    <property type="match status" value="1"/>
</dbReference>
<evidence type="ECO:0000259" key="11">
    <source>
        <dbReference type="PROSITE" id="PS50893"/>
    </source>
</evidence>
<evidence type="ECO:0000256" key="3">
    <source>
        <dbReference type="ARBA" id="ARBA00022448"/>
    </source>
</evidence>
<dbReference type="InterPro" id="IPR003593">
    <property type="entry name" value="AAA+_ATPase"/>
</dbReference>
<feature type="transmembrane region" description="Helical" evidence="10">
    <location>
        <begin position="539"/>
        <end position="559"/>
    </location>
</feature>
<evidence type="ECO:0000313" key="13">
    <source>
        <dbReference type="Proteomes" id="UP001301769"/>
    </source>
</evidence>
<feature type="domain" description="ABC transporter" evidence="11">
    <location>
        <begin position="66"/>
        <end position="312"/>
    </location>
</feature>
<feature type="transmembrane region" description="Helical" evidence="10">
    <location>
        <begin position="678"/>
        <end position="699"/>
    </location>
</feature>
<evidence type="ECO:0000256" key="7">
    <source>
        <dbReference type="ARBA" id="ARBA00022989"/>
    </source>
</evidence>
<keyword evidence="13" id="KW-1185">Reference proteome</keyword>
<comment type="caution">
    <text evidence="12">The sequence shown here is derived from an EMBL/GenBank/DDBJ whole genome shotgun (WGS) entry which is preliminary data.</text>
</comment>
<dbReference type="GO" id="GO:0016020">
    <property type="term" value="C:membrane"/>
    <property type="evidence" value="ECO:0007669"/>
    <property type="project" value="UniProtKB-SubCell"/>
</dbReference>
<comment type="similarity">
    <text evidence="2">Belongs to the ABC transporter superfamily. ABCG family. PDR (TC 3.A.1.205) subfamily.</text>
</comment>
<accession>A0AAN6XXI8</accession>
<reference evidence="12" key="1">
    <citation type="journal article" date="2023" name="Mol. Phylogenet. Evol.">
        <title>Genome-scale phylogeny and comparative genomics of the fungal order Sordariales.</title>
        <authorList>
            <person name="Hensen N."/>
            <person name="Bonometti L."/>
            <person name="Westerberg I."/>
            <person name="Brannstrom I.O."/>
            <person name="Guillou S."/>
            <person name="Cros-Aarteil S."/>
            <person name="Calhoun S."/>
            <person name="Haridas S."/>
            <person name="Kuo A."/>
            <person name="Mondo S."/>
            <person name="Pangilinan J."/>
            <person name="Riley R."/>
            <person name="LaButti K."/>
            <person name="Andreopoulos B."/>
            <person name="Lipzen A."/>
            <person name="Chen C."/>
            <person name="Yan M."/>
            <person name="Daum C."/>
            <person name="Ng V."/>
            <person name="Clum A."/>
            <person name="Steindorff A."/>
            <person name="Ohm R.A."/>
            <person name="Martin F."/>
            <person name="Silar P."/>
            <person name="Natvig D.O."/>
            <person name="Lalanne C."/>
            <person name="Gautier V."/>
            <person name="Ament-Velasquez S.L."/>
            <person name="Kruys A."/>
            <person name="Hutchinson M.I."/>
            <person name="Powell A.J."/>
            <person name="Barry K."/>
            <person name="Miller A.N."/>
            <person name="Grigoriev I.V."/>
            <person name="Debuchy R."/>
            <person name="Gladieux P."/>
            <person name="Hiltunen Thoren M."/>
            <person name="Johannesson H."/>
        </authorList>
    </citation>
    <scope>NUCLEOTIDE SEQUENCE</scope>
    <source>
        <strain evidence="12">PSN293</strain>
    </source>
</reference>
<protein>
    <submittedName>
        <fullName evidence="12">ABC-2 type transporter-domain-containing protein</fullName>
    </submittedName>
</protein>
<keyword evidence="6" id="KW-0067">ATP-binding</keyword>
<comment type="subcellular location">
    <subcellularLocation>
        <location evidence="1">Membrane</location>
        <topology evidence="1">Multi-pass membrane protein</topology>
    </subcellularLocation>
</comment>
<feature type="domain" description="ABC transporter" evidence="11">
    <location>
        <begin position="787"/>
        <end position="1036"/>
    </location>
</feature>
<feature type="region of interest" description="Disordered" evidence="9">
    <location>
        <begin position="721"/>
        <end position="764"/>
    </location>
</feature>
<dbReference type="PANTHER" id="PTHR19241">
    <property type="entry name" value="ATP-BINDING CASSETTE TRANSPORTER"/>
    <property type="match status" value="1"/>
</dbReference>
<keyword evidence="5" id="KW-0547">Nucleotide-binding</keyword>
<evidence type="ECO:0000256" key="8">
    <source>
        <dbReference type="ARBA" id="ARBA00023136"/>
    </source>
</evidence>
<dbReference type="EMBL" id="MU858433">
    <property type="protein sequence ID" value="KAK4206357.1"/>
    <property type="molecule type" value="Genomic_DNA"/>
</dbReference>
<dbReference type="GO" id="GO:0005524">
    <property type="term" value="F:ATP binding"/>
    <property type="evidence" value="ECO:0007669"/>
    <property type="project" value="UniProtKB-KW"/>
</dbReference>
<feature type="transmembrane region" description="Helical" evidence="10">
    <location>
        <begin position="425"/>
        <end position="449"/>
    </location>
</feature>
<feature type="transmembrane region" description="Helical" evidence="10">
    <location>
        <begin position="1264"/>
        <end position="1288"/>
    </location>
</feature>
<feature type="transmembrane region" description="Helical" evidence="10">
    <location>
        <begin position="461"/>
        <end position="483"/>
    </location>
</feature>
<dbReference type="SUPFAM" id="SSF52540">
    <property type="entry name" value="P-loop containing nucleoside triphosphate hydrolases"/>
    <property type="match status" value="2"/>
</dbReference>